<dbReference type="PANTHER" id="PTHR47027:SF20">
    <property type="entry name" value="REVERSE TRANSCRIPTASE-LIKE PROTEIN WITH RNA-DIRECTED DNA POLYMERASE DOMAIN"/>
    <property type="match status" value="1"/>
</dbReference>
<dbReference type="EnsemblMetazoa" id="XM_038218975.1">
    <property type="protein sequence ID" value="XP_038074903.1"/>
    <property type="gene ID" value="LOC119742800"/>
</dbReference>
<dbReference type="OMA" id="DSSITAC"/>
<evidence type="ECO:0000313" key="2">
    <source>
        <dbReference type="Proteomes" id="UP000887568"/>
    </source>
</evidence>
<evidence type="ECO:0008006" key="3">
    <source>
        <dbReference type="Google" id="ProtNLM"/>
    </source>
</evidence>
<reference evidence="1" key="1">
    <citation type="submission" date="2022-11" db="UniProtKB">
        <authorList>
            <consortium name="EnsemblMetazoa"/>
        </authorList>
    </citation>
    <scope>IDENTIFICATION</scope>
</reference>
<dbReference type="AlphaFoldDB" id="A0A914BF73"/>
<protein>
    <recommendedName>
        <fullName evidence="3">Reverse transcriptase domain-containing protein</fullName>
    </recommendedName>
</protein>
<dbReference type="PANTHER" id="PTHR47027">
    <property type="entry name" value="REVERSE TRANSCRIPTASE DOMAIN-CONTAINING PROTEIN"/>
    <property type="match status" value="1"/>
</dbReference>
<sequence>MQTGLWPMERRCMEPVIEAKRTAFLKYKNNPSTRNLEALRKARGKAQQTARHCANNYWLKLSSSIQAASDTVSEEALNGIASLAVMEELDKGPYEEELSKAIDRLACGKAPGADGITPDIIQLGKPTLLPYLHDLLCLCWNEEAVPQDMCDAKIVTLYKNKGDRNDCNNYRGISLLSTVGKVFTRVALIRLQLLAERVHPESQCGFRAARSTVDDLSSTFDNCRRNAIAALASHTETGLQQLVDRLSYACKEFALTISIKKTHVMGQEVENTPSISIDNKTLDCVGTFTYLGSTVSSNLSLDAELSTRLAMAARVARLAKRVWTRT</sequence>
<dbReference type="OrthoDB" id="425681at2759"/>
<keyword evidence="2" id="KW-1185">Reference proteome</keyword>
<dbReference type="RefSeq" id="XP_038074903.1">
    <property type="nucleotide sequence ID" value="XM_038218975.1"/>
</dbReference>
<accession>A0A914BF73</accession>
<name>A0A914BF73_PATMI</name>
<dbReference type="GeneID" id="119742800"/>
<evidence type="ECO:0000313" key="1">
    <source>
        <dbReference type="EnsemblMetazoa" id="XP_038074903.1"/>
    </source>
</evidence>
<proteinExistence type="predicted"/>
<organism evidence="1 2">
    <name type="scientific">Patiria miniata</name>
    <name type="common">Bat star</name>
    <name type="synonym">Asterina miniata</name>
    <dbReference type="NCBI Taxonomy" id="46514"/>
    <lineage>
        <taxon>Eukaryota</taxon>
        <taxon>Metazoa</taxon>
        <taxon>Echinodermata</taxon>
        <taxon>Eleutherozoa</taxon>
        <taxon>Asterozoa</taxon>
        <taxon>Asteroidea</taxon>
        <taxon>Valvatacea</taxon>
        <taxon>Valvatida</taxon>
        <taxon>Asterinidae</taxon>
        <taxon>Patiria</taxon>
    </lineage>
</organism>
<dbReference type="Proteomes" id="UP000887568">
    <property type="component" value="Unplaced"/>
</dbReference>